<keyword evidence="2" id="KW-0677">Repeat</keyword>
<dbReference type="Proteomes" id="UP001142055">
    <property type="component" value="Chromosome 1"/>
</dbReference>
<dbReference type="SUPFAM" id="SSF48371">
    <property type="entry name" value="ARM repeat"/>
    <property type="match status" value="1"/>
</dbReference>
<keyword evidence="3" id="KW-0833">Ubl conjugation pathway</keyword>
<dbReference type="PROSITE" id="PS50077">
    <property type="entry name" value="HEAT_REPEAT"/>
    <property type="match status" value="1"/>
</dbReference>
<comment type="caution">
    <text evidence="7">The sequence shown here is derived from an EMBL/GenBank/DDBJ whole genome shotgun (WGS) entry which is preliminary data.</text>
</comment>
<gene>
    <name evidence="7" type="ORF">RDWZM_000154</name>
</gene>
<protein>
    <recommendedName>
        <fullName evidence="6">TATA-binding protein interacting (TIP20) domain-containing protein</fullName>
    </recommendedName>
</protein>
<evidence type="ECO:0000259" key="6">
    <source>
        <dbReference type="Pfam" id="PF08623"/>
    </source>
</evidence>
<sequence>MSGQSYQVGNLIQKMSSNDKDFRFMATNDLLVELQHDSIKLDDDTEKKIVKTLLSLLKDNNAEVQNLAVKCLGPLITKVKEAQVDNIVETLCSNMLADDDILKETSSIGLKTVISVIPIDANNLISAVCKNITGRLINAISQQQNVSIQLDTLEIFSDLLFRFGSVMSLYYNNIKEALMPQLNNSRSAVCKRAITCIAYITISCSDQLYDEILNHLLSELQKTEINNTKIYVNCITVVCKHSGSRMDPYLKSILEFAFEFVNSNDDDLKEACFQIFDIFVRRCPKEVSQYIQQIVNLCLKYISYDPNYNYDDDENDDEDMEMDNDLDDDNQSEEDFSDDDDMSWKVRRSSAKALEAIILTRLDLLEDFYKVISPVIIGQFKEREENVKVDIFSTYIALLRQTRAIIGNSENSDKFVSILRNQVPQIVRSLDRQLKEKSIKTRLSCFALLSELVNILPNALADPSTQADQKKNFLNNIIPGILYSLNSNNSTSSMKIEALAFLNVLLKTHKPEVFQNYFNALITEIKKAVSDQFYKITSEALLVMTQIIPIIRPSIQTPCDSTMKSFIDSMYTITLQKLVASEVDQEVKERAITCMAQLICTFGDVMGNLQEAFTLFLERLKNEVTRLTCVKACIKIVSVKFPQPLDLSPLFPKAFEVLAPFLRQNKRSLKFNTLLLIDAACKNYNNYTNTELNETILNQMPVLISESDLYISQLALTTITSMILSHKSFNAIIPQSILPEALVLIRSPLLQGNTLNAMLDFFRSIVQSGFPGLDYNELIVRLTQPIMQPNQNLQPLSKQAYYSISKCIAAISLLNEKTALTTVSNLIQQVQKPSILPNSHPDSVQLYSLLTIAEIGKKLDLESVQEQIQEAILESFNSNNKDVKSAASICLGSVSVGNLERYLPFVLYGISQKQRRQYLLLNALKEIINCSANDTNLIQHLQPHIKSIWDLLIEHANSVEEGTRYVVAECLGKVTLINYEIFLPELIKNLSSESSYVRDTVITAVRFTISDAPHDIDLLLKNYMNEVLKTLEDVDINVRRVALNTFNSTIHNKPTLVRDSLETILPLLYKETKVKAELVREVEMGPFKHTVDDGLDLRKAAYECMYTLLESCLDRIEMFEFLNHVEGGLKDNYDIKMLNYLIVIRLADLFPSALLQRLDSIVQILKETCQAKLKANAVKQEHEKQDELRRSAIRAFISIYKVPDADKNAFANDLMAMLKRDDLKPLLESVQNSNKANNEIPMEIEI</sequence>
<evidence type="ECO:0000313" key="7">
    <source>
        <dbReference type="EMBL" id="KAJ6221609.1"/>
    </source>
</evidence>
<evidence type="ECO:0000256" key="1">
    <source>
        <dbReference type="ARBA" id="ARBA00007657"/>
    </source>
</evidence>
<dbReference type="PANTHER" id="PTHR12696">
    <property type="entry name" value="TIP120"/>
    <property type="match status" value="1"/>
</dbReference>
<evidence type="ECO:0000256" key="3">
    <source>
        <dbReference type="ARBA" id="ARBA00022786"/>
    </source>
</evidence>
<reference evidence="7" key="1">
    <citation type="submission" date="2022-12" db="EMBL/GenBank/DDBJ databases">
        <title>Genome assemblies of Blomia tropicalis.</title>
        <authorList>
            <person name="Cui Y."/>
        </authorList>
    </citation>
    <scope>NUCLEOTIDE SEQUENCE</scope>
    <source>
        <tissue evidence="7">Adult mites</tissue>
    </source>
</reference>
<dbReference type="InterPro" id="IPR011989">
    <property type="entry name" value="ARM-like"/>
</dbReference>
<feature type="region of interest" description="Disordered" evidence="5">
    <location>
        <begin position="310"/>
        <end position="340"/>
    </location>
</feature>
<dbReference type="InterPro" id="IPR021133">
    <property type="entry name" value="HEAT_type_2"/>
</dbReference>
<dbReference type="OMA" id="AYIPHFQ"/>
<feature type="domain" description="TATA-binding protein interacting (TIP20)" evidence="6">
    <location>
        <begin position="1056"/>
        <end position="1209"/>
    </location>
</feature>
<dbReference type="GO" id="GO:0010265">
    <property type="term" value="P:SCF complex assembly"/>
    <property type="evidence" value="ECO:0007669"/>
    <property type="project" value="InterPro"/>
</dbReference>
<evidence type="ECO:0000256" key="5">
    <source>
        <dbReference type="SAM" id="MobiDB-lite"/>
    </source>
</evidence>
<dbReference type="EMBL" id="JAPWDV010000001">
    <property type="protein sequence ID" value="KAJ6221609.1"/>
    <property type="molecule type" value="Genomic_DNA"/>
</dbReference>
<evidence type="ECO:0000256" key="2">
    <source>
        <dbReference type="ARBA" id="ARBA00022737"/>
    </source>
</evidence>
<proteinExistence type="inferred from homology"/>
<organism evidence="7 8">
    <name type="scientific">Blomia tropicalis</name>
    <name type="common">Mite</name>
    <dbReference type="NCBI Taxonomy" id="40697"/>
    <lineage>
        <taxon>Eukaryota</taxon>
        <taxon>Metazoa</taxon>
        <taxon>Ecdysozoa</taxon>
        <taxon>Arthropoda</taxon>
        <taxon>Chelicerata</taxon>
        <taxon>Arachnida</taxon>
        <taxon>Acari</taxon>
        <taxon>Acariformes</taxon>
        <taxon>Sarcoptiformes</taxon>
        <taxon>Astigmata</taxon>
        <taxon>Glycyphagoidea</taxon>
        <taxon>Echimyopodidae</taxon>
        <taxon>Blomia</taxon>
    </lineage>
</organism>
<comment type="similarity">
    <text evidence="1">Belongs to the CAND family.</text>
</comment>
<accession>A0A9Q0M9V1</accession>
<evidence type="ECO:0000256" key="4">
    <source>
        <dbReference type="PROSITE-ProRule" id="PRU00103"/>
    </source>
</evidence>
<dbReference type="Gene3D" id="1.25.10.10">
    <property type="entry name" value="Leucine-rich Repeat Variant"/>
    <property type="match status" value="1"/>
</dbReference>
<dbReference type="Pfam" id="PF25782">
    <property type="entry name" value="TPR_CAND1"/>
    <property type="match status" value="1"/>
</dbReference>
<dbReference type="InterPro" id="IPR013932">
    <property type="entry name" value="TATA-bd_TIP120"/>
</dbReference>
<dbReference type="AlphaFoldDB" id="A0A9Q0M9V1"/>
<dbReference type="InterPro" id="IPR016024">
    <property type="entry name" value="ARM-type_fold"/>
</dbReference>
<feature type="repeat" description="HEAT" evidence="4">
    <location>
        <begin position="49"/>
        <end position="86"/>
    </location>
</feature>
<keyword evidence="8" id="KW-1185">Reference proteome</keyword>
<evidence type="ECO:0000313" key="8">
    <source>
        <dbReference type="Proteomes" id="UP001142055"/>
    </source>
</evidence>
<name>A0A9Q0M9V1_BLOTA</name>
<dbReference type="Pfam" id="PF08623">
    <property type="entry name" value="TIP120"/>
    <property type="match status" value="1"/>
</dbReference>
<dbReference type="InterPro" id="IPR039852">
    <property type="entry name" value="CAND1/CAND2"/>
</dbReference>